<accession>A0A239LX68</accession>
<evidence type="ECO:0000256" key="1">
    <source>
        <dbReference type="ARBA" id="ARBA00004571"/>
    </source>
</evidence>
<sequence>MKKKRIIRGLQKSYKCLLILMVSTSAFLASGQQSTVSGTVTDATDGISLPGVTVQIKGTQRGVATDIDGKYSINVSPGEILVFTYVGYKPQRIAPGNRTIIDVGLQTDIQELSEIVVVGYGQVEKGDVTGVVNKVDAKDFNSGVLTSPANLIAGKVAGVQVVTNDGAPGSGISIRIRGGTSLTAGNEPLYVVDGVPLDNDGVAGVRNPLNFINPADIADITILKDASSAAIYGSRGANGVVIITTKKGSPGKPKISYDGNYTIGFNGKGVDMLNAEEFEFTVRRKAPRYKDDLGSSNTDWFDEITQVAKGMNHNLGVSFGSQTNSGRVSLNYQDVNGLLKTDNLERISGAVNFTQSALNDDLQIGISTKHSIINNRFAPNVIGSALVFDPTQSVFADDPSTGGYFEWSSVLAPANPVAQIAQTFNIGKTKRNLIGANLNYNLPLEGLSVKLNYAYDNSRGESQVTRLINPSAGIVQGNFSTFEDSRTSGLFEAYLNYNTELTNGRLDLTVGYSYQDFQSEVDRSLFKRDTVSLNTLDIQNPGSFISSAKLDEIRPFLDEPLIFELENRLISFWGRANLSLKDKYLITATLRRDGSTRFGERNRWGLFPSVAVGWRVIDEPFASGLENVMSNLKLRLSYGITGNEEIGDYLYVNLYQQSDDRSAYIFGQDTVNTFRPNSVDPDIKWEETRSLNFGIDYGFLEGRVYGSIDIYRKLTTDLLFDIAFPIGTLTGDRAVTNIGEMENKGIEFLINTIAIDRDDLRLDIGFNAALNKNEILKLDNSNLPDFQGYTTGDISGNVGERIQILKVGYPVNSFFVYEHKMGADGKPIPDGVDVNNDGLRNELDMYVDQNEDGIINDDDLRPYKKPAPDVILGLTGNLTYKNFDLAMTLRGQIGGYTYNNVQSQYGAFQGANNAFSPNNIHTSAYDNDFTDRQLLSDIYVENASFLKLDNVTLGYNINSFEAISAKAFVTATNLLTLTGYSGVDPEAGINGIDNNLYPRSRTILIGLNIKL</sequence>
<evidence type="ECO:0000256" key="4">
    <source>
        <dbReference type="ARBA" id="ARBA00022692"/>
    </source>
</evidence>
<proteinExistence type="inferred from homology"/>
<keyword evidence="10" id="KW-0732">Signal</keyword>
<dbReference type="Gene3D" id="2.170.130.10">
    <property type="entry name" value="TonB-dependent receptor, plug domain"/>
    <property type="match status" value="1"/>
</dbReference>
<comment type="similarity">
    <text evidence="8 9">Belongs to the TonB-dependent receptor family.</text>
</comment>
<gene>
    <name evidence="13" type="ORF">SAMN05421640_3422</name>
</gene>
<dbReference type="Pfam" id="PF07715">
    <property type="entry name" value="Plug"/>
    <property type="match status" value="1"/>
</dbReference>
<keyword evidence="7 8" id="KW-0998">Cell outer membrane</keyword>
<feature type="chain" id="PRO_5012286119" evidence="10">
    <location>
        <begin position="29"/>
        <end position="1011"/>
    </location>
</feature>
<dbReference type="NCBIfam" id="TIGR04057">
    <property type="entry name" value="SusC_RagA_signa"/>
    <property type="match status" value="1"/>
</dbReference>
<dbReference type="PROSITE" id="PS52016">
    <property type="entry name" value="TONB_DEPENDENT_REC_3"/>
    <property type="match status" value="1"/>
</dbReference>
<dbReference type="AlphaFoldDB" id="A0A239LX68"/>
<evidence type="ECO:0000256" key="8">
    <source>
        <dbReference type="PROSITE-ProRule" id="PRU01360"/>
    </source>
</evidence>
<dbReference type="EMBL" id="FZPD01000006">
    <property type="protein sequence ID" value="SNT34468.1"/>
    <property type="molecule type" value="Genomic_DNA"/>
</dbReference>
<keyword evidence="6 8" id="KW-0472">Membrane</keyword>
<dbReference type="RefSeq" id="WP_089358100.1">
    <property type="nucleotide sequence ID" value="NZ_FZPD01000006.1"/>
</dbReference>
<dbReference type="InterPro" id="IPR023997">
    <property type="entry name" value="TonB-dep_OMP_SusC/RagA_CS"/>
</dbReference>
<dbReference type="GO" id="GO:0009279">
    <property type="term" value="C:cell outer membrane"/>
    <property type="evidence" value="ECO:0007669"/>
    <property type="project" value="UniProtKB-SubCell"/>
</dbReference>
<dbReference type="OrthoDB" id="9768177at2"/>
<protein>
    <submittedName>
        <fullName evidence="13">Iron complex outermembrane recepter protein</fullName>
    </submittedName>
</protein>
<feature type="domain" description="TonB-dependent receptor-like beta-barrel" evidence="11">
    <location>
        <begin position="421"/>
        <end position="973"/>
    </location>
</feature>
<dbReference type="InterPro" id="IPR036942">
    <property type="entry name" value="Beta-barrel_TonB_sf"/>
</dbReference>
<dbReference type="InterPro" id="IPR008969">
    <property type="entry name" value="CarboxyPept-like_regulatory"/>
</dbReference>
<feature type="domain" description="TonB-dependent receptor plug" evidence="12">
    <location>
        <begin position="126"/>
        <end position="240"/>
    </location>
</feature>
<dbReference type="SUPFAM" id="SSF49464">
    <property type="entry name" value="Carboxypeptidase regulatory domain-like"/>
    <property type="match status" value="1"/>
</dbReference>
<dbReference type="Proteomes" id="UP000198393">
    <property type="component" value="Unassembled WGS sequence"/>
</dbReference>
<evidence type="ECO:0000259" key="11">
    <source>
        <dbReference type="Pfam" id="PF00593"/>
    </source>
</evidence>
<dbReference type="Gene3D" id="2.60.40.1120">
    <property type="entry name" value="Carboxypeptidase-like, regulatory domain"/>
    <property type="match status" value="1"/>
</dbReference>
<keyword evidence="5 9" id="KW-0798">TonB box</keyword>
<name>A0A239LX68_EKHLU</name>
<dbReference type="NCBIfam" id="TIGR04056">
    <property type="entry name" value="OMP_RagA_SusC"/>
    <property type="match status" value="1"/>
</dbReference>
<dbReference type="InterPro" id="IPR023996">
    <property type="entry name" value="TonB-dep_OMP_SusC/RagA"/>
</dbReference>
<evidence type="ECO:0000313" key="13">
    <source>
        <dbReference type="EMBL" id="SNT34468.1"/>
    </source>
</evidence>
<dbReference type="Pfam" id="PF00593">
    <property type="entry name" value="TonB_dep_Rec_b-barrel"/>
    <property type="match status" value="1"/>
</dbReference>
<dbReference type="InterPro" id="IPR039426">
    <property type="entry name" value="TonB-dep_rcpt-like"/>
</dbReference>
<comment type="subcellular location">
    <subcellularLocation>
        <location evidence="1 8">Cell outer membrane</location>
        <topology evidence="1 8">Multi-pass membrane protein</topology>
    </subcellularLocation>
</comment>
<keyword evidence="3 8" id="KW-1134">Transmembrane beta strand</keyword>
<evidence type="ECO:0000256" key="7">
    <source>
        <dbReference type="ARBA" id="ARBA00023237"/>
    </source>
</evidence>
<dbReference type="InterPro" id="IPR012910">
    <property type="entry name" value="Plug_dom"/>
</dbReference>
<keyword evidence="14" id="KW-1185">Reference proteome</keyword>
<keyword evidence="4 8" id="KW-0812">Transmembrane</keyword>
<evidence type="ECO:0000256" key="3">
    <source>
        <dbReference type="ARBA" id="ARBA00022452"/>
    </source>
</evidence>
<dbReference type="Gene3D" id="2.40.170.20">
    <property type="entry name" value="TonB-dependent receptor, beta-barrel domain"/>
    <property type="match status" value="1"/>
</dbReference>
<dbReference type="InterPro" id="IPR000531">
    <property type="entry name" value="Beta-barrel_TonB"/>
</dbReference>
<evidence type="ECO:0000256" key="9">
    <source>
        <dbReference type="RuleBase" id="RU003357"/>
    </source>
</evidence>
<evidence type="ECO:0000256" key="2">
    <source>
        <dbReference type="ARBA" id="ARBA00022448"/>
    </source>
</evidence>
<evidence type="ECO:0000256" key="5">
    <source>
        <dbReference type="ARBA" id="ARBA00023077"/>
    </source>
</evidence>
<evidence type="ECO:0000256" key="6">
    <source>
        <dbReference type="ARBA" id="ARBA00023136"/>
    </source>
</evidence>
<evidence type="ECO:0000256" key="10">
    <source>
        <dbReference type="SAM" id="SignalP"/>
    </source>
</evidence>
<feature type="signal peptide" evidence="10">
    <location>
        <begin position="1"/>
        <end position="28"/>
    </location>
</feature>
<keyword evidence="2 8" id="KW-0813">Transport</keyword>
<dbReference type="InterPro" id="IPR037066">
    <property type="entry name" value="Plug_dom_sf"/>
</dbReference>
<evidence type="ECO:0000313" key="14">
    <source>
        <dbReference type="Proteomes" id="UP000198393"/>
    </source>
</evidence>
<dbReference type="SUPFAM" id="SSF56935">
    <property type="entry name" value="Porins"/>
    <property type="match status" value="1"/>
</dbReference>
<organism evidence="13 14">
    <name type="scientific">Ekhidna lutea</name>
    <dbReference type="NCBI Taxonomy" id="447679"/>
    <lineage>
        <taxon>Bacteria</taxon>
        <taxon>Pseudomonadati</taxon>
        <taxon>Bacteroidota</taxon>
        <taxon>Cytophagia</taxon>
        <taxon>Cytophagales</taxon>
        <taxon>Reichenbachiellaceae</taxon>
        <taxon>Ekhidna</taxon>
    </lineage>
</organism>
<reference evidence="13 14" key="1">
    <citation type="submission" date="2017-06" db="EMBL/GenBank/DDBJ databases">
        <authorList>
            <person name="Kim H.J."/>
            <person name="Triplett B.A."/>
        </authorList>
    </citation>
    <scope>NUCLEOTIDE SEQUENCE [LARGE SCALE GENOMIC DNA]</scope>
    <source>
        <strain evidence="13 14">DSM 19307</strain>
    </source>
</reference>
<dbReference type="Pfam" id="PF13715">
    <property type="entry name" value="CarbopepD_reg_2"/>
    <property type="match status" value="1"/>
</dbReference>
<evidence type="ECO:0000259" key="12">
    <source>
        <dbReference type="Pfam" id="PF07715"/>
    </source>
</evidence>